<proteinExistence type="predicted"/>
<dbReference type="SUPFAM" id="SSF50939">
    <property type="entry name" value="Sialidases"/>
    <property type="match status" value="1"/>
</dbReference>
<feature type="non-terminal residue" evidence="1">
    <location>
        <position position="460"/>
    </location>
</feature>
<evidence type="ECO:0000313" key="1">
    <source>
        <dbReference type="EMBL" id="KPV49481.1"/>
    </source>
</evidence>
<feature type="non-terminal residue" evidence="1">
    <location>
        <position position="1"/>
    </location>
</feature>
<keyword evidence="2" id="KW-1185">Reference proteome</keyword>
<gene>
    <name evidence="1" type="ORF">SE17_32400</name>
</gene>
<dbReference type="EMBL" id="LJCR01001943">
    <property type="protein sequence ID" value="KPV49481.1"/>
    <property type="molecule type" value="Genomic_DNA"/>
</dbReference>
<dbReference type="GO" id="GO:0016787">
    <property type="term" value="F:hydrolase activity"/>
    <property type="evidence" value="ECO:0007669"/>
    <property type="project" value="UniProtKB-KW"/>
</dbReference>
<organism evidence="1 2">
    <name type="scientific">Kouleothrix aurantiaca</name>
    <dbReference type="NCBI Taxonomy" id="186479"/>
    <lineage>
        <taxon>Bacteria</taxon>
        <taxon>Bacillati</taxon>
        <taxon>Chloroflexota</taxon>
        <taxon>Chloroflexia</taxon>
        <taxon>Chloroflexales</taxon>
        <taxon>Roseiflexineae</taxon>
        <taxon>Roseiflexaceae</taxon>
        <taxon>Kouleothrix</taxon>
    </lineage>
</organism>
<reference evidence="1 2" key="1">
    <citation type="submission" date="2015-09" db="EMBL/GenBank/DDBJ databases">
        <title>Draft genome sequence of Kouleothrix aurantiaca JCM 19913.</title>
        <authorList>
            <person name="Hemp J."/>
        </authorList>
    </citation>
    <scope>NUCLEOTIDE SEQUENCE [LARGE SCALE GENOMIC DNA]</scope>
    <source>
        <strain evidence="1 2">COM-B</strain>
    </source>
</reference>
<dbReference type="InterPro" id="IPR015943">
    <property type="entry name" value="WD40/YVTN_repeat-like_dom_sf"/>
</dbReference>
<name>A0A0P9D287_9CHLR</name>
<dbReference type="AlphaFoldDB" id="A0A0P9D287"/>
<sequence>AYSQRTGLSTVGSSWSEVTAVKYDADDPDYRDYYSNSSGGAGLTTGRITGLAADNAGNVYAAGAMGGVWRSTTGGGKWTPIADALPSLSSGDLELGADGALWFATGEANTGGTSYVGSGVYRLANPTSGKFSPSNRVGGTELESTTINSLRFTKTRVYAASLRGVWYHAIGAGANLSSAWTLAYAPNPGYLPKDLQQYSTTQTGFGTITTAGNSNAAYKNIVNDVAIDPKNEQHIIAAIGWRSGDTYNGFYESNDNGVSWAKINPQGGIDATDIGYVNFAFSKSGDKLYAINQSPRLLNKGTGTVNSYLDGIYVSNTGNPAGPWSKIAESTKLANSGSALKQAVGGKGYGPGIQAWYNQFIIVDPNDANHVYAGLEEVYETKDGGANWSAVGPYWNFYFSCWNQNILYPPNGASGANGCPQTTHSDQHSVAIGTVSGKPYVFVGNDGGVYRRPLNGAVNA</sequence>
<evidence type="ECO:0000313" key="2">
    <source>
        <dbReference type="Proteomes" id="UP000050509"/>
    </source>
</evidence>
<dbReference type="Proteomes" id="UP000050509">
    <property type="component" value="Unassembled WGS sequence"/>
</dbReference>
<dbReference type="InterPro" id="IPR036278">
    <property type="entry name" value="Sialidase_sf"/>
</dbReference>
<protein>
    <submittedName>
        <fullName evidence="1">Glycosyl hydrolase</fullName>
    </submittedName>
</protein>
<dbReference type="Gene3D" id="2.130.10.10">
    <property type="entry name" value="YVTN repeat-like/Quinoprotein amine dehydrogenase"/>
    <property type="match status" value="3"/>
</dbReference>
<comment type="caution">
    <text evidence="1">The sequence shown here is derived from an EMBL/GenBank/DDBJ whole genome shotgun (WGS) entry which is preliminary data.</text>
</comment>
<keyword evidence="1" id="KW-0378">Hydrolase</keyword>
<accession>A0A0P9D287</accession>